<evidence type="ECO:0000313" key="3">
    <source>
        <dbReference type="EMBL" id="RIA86594.1"/>
    </source>
</evidence>
<protein>
    <submittedName>
        <fullName evidence="3">Uncharacterized protein</fullName>
    </submittedName>
</protein>
<keyword evidence="1" id="KW-0175">Coiled coil</keyword>
<evidence type="ECO:0000256" key="1">
    <source>
        <dbReference type="SAM" id="Coils"/>
    </source>
</evidence>
<feature type="coiled-coil region" evidence="1">
    <location>
        <begin position="5"/>
        <end position="64"/>
    </location>
</feature>
<feature type="compositionally biased region" description="Basic and acidic residues" evidence="2">
    <location>
        <begin position="156"/>
        <end position="169"/>
    </location>
</feature>
<name>A0A397SV28_9GLOM</name>
<evidence type="ECO:0000256" key="2">
    <source>
        <dbReference type="SAM" id="MobiDB-lite"/>
    </source>
</evidence>
<feature type="region of interest" description="Disordered" evidence="2">
    <location>
        <begin position="147"/>
        <end position="169"/>
    </location>
</feature>
<comment type="caution">
    <text evidence="3">The sequence shown here is derived from an EMBL/GenBank/DDBJ whole genome shotgun (WGS) entry which is preliminary data.</text>
</comment>
<sequence>MSSELELLRQRISELEAKNAKLEAEKAELLKQVMEKNVKRDAENTELKSRVGELEARLAILEQGVTEATGQPQNDKDAIAEVRLSIDNPVSADDSVVDQQNSVNTKVIEDKEIDSFYPEEPASSKLPEEKKIDTFLDEVNKKKVSNEIRKRKREKKLQDNSQKDPDSETHIASLDSATSLNEKNGQGCSPIANEQVPNNQKITYNQKVEQGLRHELSAYIEGKGGLLKQTGEVAPQSDKAFDIEIPEFSLEVILTGSSEVTAQNIVDLFRVAMKTRQKEILCWYCYYKAYEDRIRDVKSTSNIDDQSARRWYTTRSKLFSPTLLM</sequence>
<accession>A0A397SV28</accession>
<dbReference type="EMBL" id="QKYT01000355">
    <property type="protein sequence ID" value="RIA86594.1"/>
    <property type="molecule type" value="Genomic_DNA"/>
</dbReference>
<proteinExistence type="predicted"/>
<dbReference type="OrthoDB" id="2429115at2759"/>
<reference evidence="3 4" key="1">
    <citation type="submission" date="2018-06" db="EMBL/GenBank/DDBJ databases">
        <title>Comparative genomics reveals the genomic features of Rhizophagus irregularis, R. cerebriforme, R. diaphanum and Gigaspora rosea, and their symbiotic lifestyle signature.</title>
        <authorList>
            <person name="Morin E."/>
            <person name="San Clemente H."/>
            <person name="Chen E.C.H."/>
            <person name="De La Providencia I."/>
            <person name="Hainaut M."/>
            <person name="Kuo A."/>
            <person name="Kohler A."/>
            <person name="Murat C."/>
            <person name="Tang N."/>
            <person name="Roy S."/>
            <person name="Loubradou J."/>
            <person name="Henrissat B."/>
            <person name="Grigoriev I.V."/>
            <person name="Corradi N."/>
            <person name="Roux C."/>
            <person name="Martin F.M."/>
        </authorList>
    </citation>
    <scope>NUCLEOTIDE SEQUENCE [LARGE SCALE GENOMIC DNA]</scope>
    <source>
        <strain evidence="3 4">DAOM 227022</strain>
    </source>
</reference>
<gene>
    <name evidence="3" type="ORF">C1645_326168</name>
</gene>
<keyword evidence="4" id="KW-1185">Reference proteome</keyword>
<dbReference type="AlphaFoldDB" id="A0A397SV28"/>
<dbReference type="Proteomes" id="UP000265703">
    <property type="component" value="Unassembled WGS sequence"/>
</dbReference>
<evidence type="ECO:0000313" key="4">
    <source>
        <dbReference type="Proteomes" id="UP000265703"/>
    </source>
</evidence>
<organism evidence="3 4">
    <name type="scientific">Glomus cerebriforme</name>
    <dbReference type="NCBI Taxonomy" id="658196"/>
    <lineage>
        <taxon>Eukaryota</taxon>
        <taxon>Fungi</taxon>
        <taxon>Fungi incertae sedis</taxon>
        <taxon>Mucoromycota</taxon>
        <taxon>Glomeromycotina</taxon>
        <taxon>Glomeromycetes</taxon>
        <taxon>Glomerales</taxon>
        <taxon>Glomeraceae</taxon>
        <taxon>Glomus</taxon>
    </lineage>
</organism>